<feature type="transmembrane region" description="Helical" evidence="7">
    <location>
        <begin position="31"/>
        <end position="53"/>
    </location>
</feature>
<keyword evidence="7" id="KW-1133">Transmembrane helix</keyword>
<organism evidence="9 10">
    <name type="scientific">Actinomadura rugatobispora</name>
    <dbReference type="NCBI Taxonomy" id="1994"/>
    <lineage>
        <taxon>Bacteria</taxon>
        <taxon>Bacillati</taxon>
        <taxon>Actinomycetota</taxon>
        <taxon>Actinomycetes</taxon>
        <taxon>Streptosporangiales</taxon>
        <taxon>Thermomonosporaceae</taxon>
        <taxon>Actinomadura</taxon>
    </lineage>
</organism>
<feature type="domain" description="Thioredoxin" evidence="8">
    <location>
        <begin position="43"/>
        <end position="241"/>
    </location>
</feature>
<keyword evidence="10" id="KW-1185">Reference proteome</keyword>
<evidence type="ECO:0000256" key="2">
    <source>
        <dbReference type="ARBA" id="ARBA00022729"/>
    </source>
</evidence>
<protein>
    <submittedName>
        <fullName evidence="9">DsbA family protein</fullName>
    </submittedName>
</protein>
<gene>
    <name evidence="9" type="ORF">ACFPZN_46620</name>
</gene>
<evidence type="ECO:0000256" key="4">
    <source>
        <dbReference type="ARBA" id="ARBA00023157"/>
    </source>
</evidence>
<comment type="caution">
    <text evidence="9">The sequence shown here is derived from an EMBL/GenBank/DDBJ whole genome shotgun (WGS) entry which is preliminary data.</text>
</comment>
<keyword evidence="7" id="KW-0472">Membrane</keyword>
<evidence type="ECO:0000256" key="6">
    <source>
        <dbReference type="SAM" id="MobiDB-lite"/>
    </source>
</evidence>
<dbReference type="RefSeq" id="WP_378289844.1">
    <property type="nucleotide sequence ID" value="NZ_JBHSON010000104.1"/>
</dbReference>
<evidence type="ECO:0000256" key="3">
    <source>
        <dbReference type="ARBA" id="ARBA00023002"/>
    </source>
</evidence>
<sequence>MSKARETSSDRRAELRERRDRERRQVARRRNLTVSAAVVAAFAVVAAAFVVFAGRGEDTAGPAAGESRYVRADSHKLSTAADGKVTLVEFLDFECEACRAFYPIVEELRTTYNGKVTFVARYFPLPGHFNAERAARAVEASAQQGRFEAMYTKMYETQSQWGEQRVPADDVFRGFAKDLGLNMTAWEKSYNAPATLNRVNKDVADGRALDVQGTPTFFLNGKKVQPQSIDDFKKAIDAALDS</sequence>
<evidence type="ECO:0000256" key="5">
    <source>
        <dbReference type="ARBA" id="ARBA00023284"/>
    </source>
</evidence>
<dbReference type="EMBL" id="JBHSON010000104">
    <property type="protein sequence ID" value="MFC5753136.1"/>
    <property type="molecule type" value="Genomic_DNA"/>
</dbReference>
<dbReference type="PANTHER" id="PTHR13887:SF14">
    <property type="entry name" value="DISULFIDE BOND FORMATION PROTEIN D"/>
    <property type="match status" value="1"/>
</dbReference>
<evidence type="ECO:0000259" key="8">
    <source>
        <dbReference type="PROSITE" id="PS51352"/>
    </source>
</evidence>
<dbReference type="SUPFAM" id="SSF52833">
    <property type="entry name" value="Thioredoxin-like"/>
    <property type="match status" value="1"/>
</dbReference>
<dbReference type="InterPro" id="IPR013766">
    <property type="entry name" value="Thioredoxin_domain"/>
</dbReference>
<dbReference type="Pfam" id="PF13462">
    <property type="entry name" value="Thioredoxin_4"/>
    <property type="match status" value="1"/>
</dbReference>
<keyword evidence="5" id="KW-0676">Redox-active center</keyword>
<keyword evidence="2" id="KW-0732">Signal</keyword>
<proteinExistence type="inferred from homology"/>
<dbReference type="InterPro" id="IPR036249">
    <property type="entry name" value="Thioredoxin-like_sf"/>
</dbReference>
<dbReference type="PROSITE" id="PS51352">
    <property type="entry name" value="THIOREDOXIN_2"/>
    <property type="match status" value="1"/>
</dbReference>
<dbReference type="Gene3D" id="3.40.30.10">
    <property type="entry name" value="Glutaredoxin"/>
    <property type="match status" value="1"/>
</dbReference>
<evidence type="ECO:0000256" key="7">
    <source>
        <dbReference type="SAM" id="Phobius"/>
    </source>
</evidence>
<dbReference type="Proteomes" id="UP001596074">
    <property type="component" value="Unassembled WGS sequence"/>
</dbReference>
<keyword evidence="3" id="KW-0560">Oxidoreductase</keyword>
<dbReference type="PANTHER" id="PTHR13887">
    <property type="entry name" value="GLUTATHIONE S-TRANSFERASE KAPPA"/>
    <property type="match status" value="1"/>
</dbReference>
<keyword evidence="7" id="KW-0812">Transmembrane</keyword>
<dbReference type="InterPro" id="IPR012336">
    <property type="entry name" value="Thioredoxin-like_fold"/>
</dbReference>
<feature type="region of interest" description="Disordered" evidence="6">
    <location>
        <begin position="1"/>
        <end position="24"/>
    </location>
</feature>
<name>A0ABW1AF20_9ACTN</name>
<evidence type="ECO:0000313" key="10">
    <source>
        <dbReference type="Proteomes" id="UP001596074"/>
    </source>
</evidence>
<evidence type="ECO:0000313" key="9">
    <source>
        <dbReference type="EMBL" id="MFC5753136.1"/>
    </source>
</evidence>
<reference evidence="10" key="1">
    <citation type="journal article" date="2019" name="Int. J. Syst. Evol. Microbiol.">
        <title>The Global Catalogue of Microorganisms (GCM) 10K type strain sequencing project: providing services to taxonomists for standard genome sequencing and annotation.</title>
        <authorList>
            <consortium name="The Broad Institute Genomics Platform"/>
            <consortium name="The Broad Institute Genome Sequencing Center for Infectious Disease"/>
            <person name="Wu L."/>
            <person name="Ma J."/>
        </authorList>
    </citation>
    <scope>NUCLEOTIDE SEQUENCE [LARGE SCALE GENOMIC DNA]</scope>
    <source>
        <strain evidence="10">KCTC 42087</strain>
    </source>
</reference>
<evidence type="ECO:0000256" key="1">
    <source>
        <dbReference type="ARBA" id="ARBA00005791"/>
    </source>
</evidence>
<keyword evidence="4" id="KW-1015">Disulfide bond</keyword>
<comment type="similarity">
    <text evidence="1">Belongs to the thioredoxin family. DsbA subfamily.</text>
</comment>
<accession>A0ABW1AF20</accession>